<accession>U2MBE3</accession>
<dbReference type="CDD" id="cd22359">
    <property type="entry name" value="SfsA-like_bacterial"/>
    <property type="match status" value="1"/>
</dbReference>
<dbReference type="HOGENOM" id="CLU_052299_1_0_9"/>
<dbReference type="Gene3D" id="3.40.1350.60">
    <property type="match status" value="1"/>
</dbReference>
<dbReference type="Proteomes" id="UP000016662">
    <property type="component" value="Unassembled WGS sequence"/>
</dbReference>
<name>U2MBE3_9FIRM</name>
<evidence type="ECO:0000256" key="1">
    <source>
        <dbReference type="HAMAP-Rule" id="MF_00095"/>
    </source>
</evidence>
<evidence type="ECO:0000259" key="2">
    <source>
        <dbReference type="Pfam" id="PF03749"/>
    </source>
</evidence>
<gene>
    <name evidence="1" type="primary">sfsA</name>
    <name evidence="4" type="ORF">RUMCAL_01020</name>
</gene>
<dbReference type="PATRIC" id="fig|411473.3.peg.841"/>
<dbReference type="PANTHER" id="PTHR30545:SF2">
    <property type="entry name" value="SUGAR FERMENTATION STIMULATION PROTEIN A"/>
    <property type="match status" value="1"/>
</dbReference>
<dbReference type="OrthoDB" id="9802365at2"/>
<dbReference type="Pfam" id="PF17746">
    <property type="entry name" value="SfsA_N"/>
    <property type="match status" value="1"/>
</dbReference>
<dbReference type="STRING" id="411473.RUMCAL_01020"/>
<dbReference type="AlphaFoldDB" id="U2MBE3"/>
<dbReference type="InterPro" id="IPR041465">
    <property type="entry name" value="SfsA_N"/>
</dbReference>
<dbReference type="RefSeq" id="WP_021682478.1">
    <property type="nucleotide sequence ID" value="NZ_KI260415.1"/>
</dbReference>
<dbReference type="InterPro" id="IPR005224">
    <property type="entry name" value="SfsA"/>
</dbReference>
<organism evidence="4 5">
    <name type="scientific">Ruminococcus callidus ATCC 27760</name>
    <dbReference type="NCBI Taxonomy" id="411473"/>
    <lineage>
        <taxon>Bacteria</taxon>
        <taxon>Bacillati</taxon>
        <taxon>Bacillota</taxon>
        <taxon>Clostridia</taxon>
        <taxon>Eubacteriales</taxon>
        <taxon>Oscillospiraceae</taxon>
        <taxon>Ruminococcus</taxon>
    </lineage>
</organism>
<feature type="domain" description="Sugar fermentation stimulation protein C-terminal" evidence="2">
    <location>
        <begin position="85"/>
        <end position="219"/>
    </location>
</feature>
<sequence length="235" mass="25983">MRYQEVIPAVFLERPNRFIALVLVNGQTERVHVKNTGRCRELLIAGCTVYLAAGKNPSRKTKYDLIAVEKVLPDSTALLINIDAQAPNAAAEEWLHTGALFPPAAEIRREVTYGNSRFDFCITHGETTAFLEVKGVTLEQNGVVSFPDAPTERGTKHLLELAACRQKGYEAYLLFVVQLKGAEQFRPNDSMDPAFGKALRHAVDSGVQILAMDCVVTPDSMTIDQPVPIILPYEK</sequence>
<dbReference type="Gene3D" id="2.40.50.580">
    <property type="match status" value="1"/>
</dbReference>
<dbReference type="eggNOG" id="COG1489">
    <property type="taxonomic scope" value="Bacteria"/>
</dbReference>
<reference evidence="4 5" key="1">
    <citation type="submission" date="2013-07" db="EMBL/GenBank/DDBJ databases">
        <authorList>
            <person name="Weinstock G."/>
            <person name="Sodergren E."/>
            <person name="Wylie T."/>
            <person name="Fulton L."/>
            <person name="Fulton R."/>
            <person name="Fronick C."/>
            <person name="O'Laughlin M."/>
            <person name="Godfrey J."/>
            <person name="Miner T."/>
            <person name="Herter B."/>
            <person name="Appelbaum E."/>
            <person name="Cordes M."/>
            <person name="Lek S."/>
            <person name="Wollam A."/>
            <person name="Pepin K.H."/>
            <person name="Palsikar V.B."/>
            <person name="Mitreva M."/>
            <person name="Wilson R.K."/>
        </authorList>
    </citation>
    <scope>NUCLEOTIDE SEQUENCE [LARGE SCALE GENOMIC DNA]</scope>
    <source>
        <strain evidence="4 5">ATCC 27760</strain>
    </source>
</reference>
<proteinExistence type="inferred from homology"/>
<evidence type="ECO:0000313" key="5">
    <source>
        <dbReference type="Proteomes" id="UP000016662"/>
    </source>
</evidence>
<protein>
    <recommendedName>
        <fullName evidence="1">Sugar fermentation stimulation protein homolog</fullName>
    </recommendedName>
</protein>
<evidence type="ECO:0000313" key="4">
    <source>
        <dbReference type="EMBL" id="ERJ96608.1"/>
    </source>
</evidence>
<evidence type="ECO:0000259" key="3">
    <source>
        <dbReference type="Pfam" id="PF17746"/>
    </source>
</evidence>
<comment type="similarity">
    <text evidence="1">Belongs to the SfsA family.</text>
</comment>
<dbReference type="EMBL" id="AWVF01000113">
    <property type="protein sequence ID" value="ERJ96608.1"/>
    <property type="molecule type" value="Genomic_DNA"/>
</dbReference>
<dbReference type="Pfam" id="PF03749">
    <property type="entry name" value="SfsA"/>
    <property type="match status" value="1"/>
</dbReference>
<dbReference type="GO" id="GO:0003677">
    <property type="term" value="F:DNA binding"/>
    <property type="evidence" value="ECO:0007669"/>
    <property type="project" value="InterPro"/>
</dbReference>
<comment type="caution">
    <text evidence="4">The sequence shown here is derived from an EMBL/GenBank/DDBJ whole genome shotgun (WGS) entry which is preliminary data.</text>
</comment>
<feature type="domain" description="SfsA N-terminal OB" evidence="3">
    <location>
        <begin position="12"/>
        <end position="70"/>
    </location>
</feature>
<dbReference type="HAMAP" id="MF_00095">
    <property type="entry name" value="SfsA"/>
    <property type="match status" value="1"/>
</dbReference>
<dbReference type="NCBIfam" id="TIGR00230">
    <property type="entry name" value="sfsA"/>
    <property type="match status" value="1"/>
</dbReference>
<keyword evidence="5" id="KW-1185">Reference proteome</keyword>
<dbReference type="InterPro" id="IPR040452">
    <property type="entry name" value="SfsA_C"/>
</dbReference>
<dbReference type="PANTHER" id="PTHR30545">
    <property type="entry name" value="SUGAR FERMENTATION STIMULATION PROTEIN A"/>
    <property type="match status" value="1"/>
</dbReference>